<gene>
    <name evidence="11" type="primary">ATG5</name>
    <name evidence="11" type="ORF">DBV05_g11030</name>
</gene>
<dbReference type="InterPro" id="IPR042526">
    <property type="entry name" value="Atg5_HR"/>
</dbReference>
<evidence type="ECO:0000256" key="2">
    <source>
        <dbReference type="ARBA" id="ARBA00006910"/>
    </source>
</evidence>
<dbReference type="InterPro" id="IPR007239">
    <property type="entry name" value="Atg5"/>
</dbReference>
<accession>A0A5N5CY49</accession>
<feature type="domain" description="Autophagy protein ATG5 UblB" evidence="8">
    <location>
        <begin position="294"/>
        <end position="393"/>
    </location>
</feature>
<evidence type="ECO:0000313" key="12">
    <source>
        <dbReference type="Proteomes" id="UP000325902"/>
    </source>
</evidence>
<dbReference type="Pfam" id="PF04106">
    <property type="entry name" value="ATG5_UblB"/>
    <property type="match status" value="1"/>
</dbReference>
<name>A0A5N5CY49_9PEZI</name>
<dbReference type="Gene3D" id="3.10.20.620">
    <property type="match status" value="1"/>
</dbReference>
<feature type="domain" description="Autophagy protein ATG5 UblA" evidence="10">
    <location>
        <begin position="14"/>
        <end position="149"/>
    </location>
</feature>
<dbReference type="Gene3D" id="3.10.20.90">
    <property type="entry name" value="Phosphatidylinositol 3-kinase Catalytic Subunit, Chain A, domain 1"/>
    <property type="match status" value="1"/>
</dbReference>
<dbReference type="PANTHER" id="PTHR13040:SF2">
    <property type="entry name" value="AUTOPHAGY PROTEIN 5"/>
    <property type="match status" value="1"/>
</dbReference>
<evidence type="ECO:0000313" key="11">
    <source>
        <dbReference type="EMBL" id="KAB2570299.1"/>
    </source>
</evidence>
<dbReference type="GO" id="GO:0034274">
    <property type="term" value="C:Atg12-Atg5-Atg16 complex"/>
    <property type="evidence" value="ECO:0007669"/>
    <property type="project" value="TreeGrafter"/>
</dbReference>
<dbReference type="Gene3D" id="1.10.246.190">
    <property type="entry name" value="Autophagy protein Apg5, helix rich domain"/>
    <property type="match status" value="1"/>
</dbReference>
<feature type="domain" description="Autophagy protein ATG5 alpha-helical bundle region" evidence="9">
    <location>
        <begin position="165"/>
        <end position="220"/>
    </location>
</feature>
<keyword evidence="6" id="KW-0472">Membrane</keyword>
<evidence type="ECO:0000256" key="7">
    <source>
        <dbReference type="SAM" id="MobiDB-lite"/>
    </source>
</evidence>
<comment type="subcellular location">
    <subcellularLocation>
        <location evidence="1 6">Preautophagosomal structure membrane</location>
        <topology evidence="1 6">Peripheral membrane protein</topology>
    </subcellularLocation>
</comment>
<dbReference type="AlphaFoldDB" id="A0A5N5CY49"/>
<dbReference type="GO" id="GO:0044233">
    <property type="term" value="C:mitochondria-associated endoplasmic reticulum membrane contact site"/>
    <property type="evidence" value="ECO:0007669"/>
    <property type="project" value="TreeGrafter"/>
</dbReference>
<organism evidence="11 12">
    <name type="scientific">Lasiodiplodia theobromae</name>
    <dbReference type="NCBI Taxonomy" id="45133"/>
    <lineage>
        <taxon>Eukaryota</taxon>
        <taxon>Fungi</taxon>
        <taxon>Dikarya</taxon>
        <taxon>Ascomycota</taxon>
        <taxon>Pezizomycotina</taxon>
        <taxon>Dothideomycetes</taxon>
        <taxon>Dothideomycetes incertae sedis</taxon>
        <taxon>Botryosphaeriales</taxon>
        <taxon>Botryosphaeriaceae</taxon>
        <taxon>Lasiodiplodia</taxon>
    </lineage>
</organism>
<dbReference type="InterPro" id="IPR048940">
    <property type="entry name" value="ATG5_HBR"/>
</dbReference>
<evidence type="ECO:0000256" key="3">
    <source>
        <dbReference type="ARBA" id="ARBA00022499"/>
    </source>
</evidence>
<dbReference type="InterPro" id="IPR048318">
    <property type="entry name" value="ATG5_UblB"/>
</dbReference>
<keyword evidence="12" id="KW-1185">Reference proteome</keyword>
<dbReference type="EMBL" id="VCHE01000142">
    <property type="protein sequence ID" value="KAB2570299.1"/>
    <property type="molecule type" value="Genomic_DNA"/>
</dbReference>
<evidence type="ECO:0000259" key="8">
    <source>
        <dbReference type="Pfam" id="PF04106"/>
    </source>
</evidence>
<dbReference type="GO" id="GO:0000422">
    <property type="term" value="P:autophagy of mitochondrion"/>
    <property type="evidence" value="ECO:0007669"/>
    <property type="project" value="TreeGrafter"/>
</dbReference>
<dbReference type="GO" id="GO:0034727">
    <property type="term" value="P:piecemeal microautophagy of the nucleus"/>
    <property type="evidence" value="ECO:0007669"/>
    <property type="project" value="TreeGrafter"/>
</dbReference>
<dbReference type="Pfam" id="PF20638">
    <property type="entry name" value="ATG5_UblA"/>
    <property type="match status" value="1"/>
</dbReference>
<dbReference type="InterPro" id="IPR042527">
    <property type="entry name" value="Atg5_UblA_dom_sf"/>
</dbReference>
<dbReference type="Pfam" id="PF20637">
    <property type="entry name" value="ATG5_HBR"/>
    <property type="match status" value="1"/>
</dbReference>
<reference evidence="11 12" key="1">
    <citation type="journal article" date="2019" name="Sci. Rep.">
        <title>A multi-omics analysis of the grapevine pathogen Lasiodiplodia theobromae reveals that temperature affects the expression of virulence- and pathogenicity-related genes.</title>
        <authorList>
            <person name="Felix C."/>
            <person name="Meneses R."/>
            <person name="Goncalves M.F.M."/>
            <person name="Tilleman L."/>
            <person name="Duarte A.S."/>
            <person name="Jorrin-Novo J.V."/>
            <person name="Van de Peer Y."/>
            <person name="Deforce D."/>
            <person name="Van Nieuwerburgh F."/>
            <person name="Esteves A.C."/>
            <person name="Alves A."/>
        </authorList>
    </citation>
    <scope>NUCLEOTIDE SEQUENCE [LARGE SCALE GENOMIC DNA]</scope>
    <source>
        <strain evidence="11 12">LA-SOL3</strain>
    </source>
</reference>
<comment type="subunit">
    <text evidence="6">Conjugated with ATG12.</text>
</comment>
<dbReference type="OrthoDB" id="272162at2759"/>
<comment type="caution">
    <text evidence="11">The sequence shown here is derived from an EMBL/GenBank/DDBJ whole genome shotgun (WGS) entry which is preliminary data.</text>
</comment>
<sequence length="397" mass="40863">MASQRDLSALQKQIWSGSIPLEIRLASTECRTYDDSDPYLIQVPRLSYIPFLLPRLHAFFAPSLIDPDVHPSKGWLSYSDVPLKWHHPLGLLYDLYSGFEPYTPDSLHQPANPEPPSPPPPPSSSSSPTTPTTSGGEPGLLPWRLTAHFTTPAPASLVPLDAAYKAHHDAFVNAVKEADFLRNGSAKAAMSLSKDASDRLWDAVGRNDLAAWNAVHGRLLVSPPGAGPLRHVPMKLYLPGAPTPASGSGGGNNGGAGTAVRGAEDAAGAAATAGAEGGDAAAAAMTTATESPAPAGSASSIASLRVVQALVPPTLTSSSSGGSGGASSRGGSAGQPQTMGTALNTIIPTLFPSRRSPLLAQPVLHGAVVPLSAPVEDLLKAAAYPDGFLHVAIVMMS</sequence>
<dbReference type="GO" id="GO:0019776">
    <property type="term" value="F:Atg8-family ligase activity"/>
    <property type="evidence" value="ECO:0007669"/>
    <property type="project" value="TreeGrafter"/>
</dbReference>
<feature type="compositionally biased region" description="Low complexity" evidence="7">
    <location>
        <begin position="124"/>
        <end position="138"/>
    </location>
</feature>
<keyword evidence="5 6" id="KW-0072">Autophagy</keyword>
<keyword evidence="6" id="KW-0813">Transport</keyword>
<dbReference type="PANTHER" id="PTHR13040">
    <property type="entry name" value="AUTOPHAGY PROTEIN 5"/>
    <property type="match status" value="1"/>
</dbReference>
<comment type="function">
    <text evidence="6">Involved in cytoplasm to vacuole transport (Cvt) and autophagic vesicle formation.</text>
</comment>
<keyword evidence="3 6" id="KW-1017">Isopeptide bond</keyword>
<evidence type="ECO:0000259" key="9">
    <source>
        <dbReference type="Pfam" id="PF20637"/>
    </source>
</evidence>
<comment type="similarity">
    <text evidence="2 6">Belongs to the ATG5 family.</text>
</comment>
<evidence type="ECO:0000256" key="4">
    <source>
        <dbReference type="ARBA" id="ARBA00022843"/>
    </source>
</evidence>
<dbReference type="GO" id="GO:0006995">
    <property type="term" value="P:cellular response to nitrogen starvation"/>
    <property type="evidence" value="ECO:0007669"/>
    <property type="project" value="TreeGrafter"/>
</dbReference>
<dbReference type="Proteomes" id="UP000325902">
    <property type="component" value="Unassembled WGS sequence"/>
</dbReference>
<protein>
    <recommendedName>
        <fullName evidence="6">Autophagy protein 5</fullName>
    </recommendedName>
</protein>
<feature type="compositionally biased region" description="Pro residues" evidence="7">
    <location>
        <begin position="112"/>
        <end position="123"/>
    </location>
</feature>
<evidence type="ECO:0000256" key="5">
    <source>
        <dbReference type="ARBA" id="ARBA00023006"/>
    </source>
</evidence>
<dbReference type="GO" id="GO:0005776">
    <property type="term" value="C:autophagosome"/>
    <property type="evidence" value="ECO:0007669"/>
    <property type="project" value="TreeGrafter"/>
</dbReference>
<dbReference type="GO" id="GO:0061908">
    <property type="term" value="C:phagophore"/>
    <property type="evidence" value="ECO:0007669"/>
    <property type="project" value="TreeGrafter"/>
</dbReference>
<evidence type="ECO:0000259" key="10">
    <source>
        <dbReference type="Pfam" id="PF20638"/>
    </source>
</evidence>
<evidence type="ECO:0000256" key="6">
    <source>
        <dbReference type="RuleBase" id="RU361202"/>
    </source>
</evidence>
<feature type="region of interest" description="Disordered" evidence="7">
    <location>
        <begin position="104"/>
        <end position="138"/>
    </location>
</feature>
<evidence type="ECO:0000256" key="1">
    <source>
        <dbReference type="ARBA" id="ARBA00004623"/>
    </source>
</evidence>
<feature type="region of interest" description="Disordered" evidence="7">
    <location>
        <begin position="313"/>
        <end position="339"/>
    </location>
</feature>
<proteinExistence type="inferred from homology"/>
<dbReference type="GO" id="GO:0034045">
    <property type="term" value="C:phagophore assembly site membrane"/>
    <property type="evidence" value="ECO:0007669"/>
    <property type="project" value="UniProtKB-SubCell"/>
</dbReference>
<feature type="compositionally biased region" description="Gly residues" evidence="7">
    <location>
        <begin position="321"/>
        <end position="333"/>
    </location>
</feature>
<dbReference type="InterPro" id="IPR048939">
    <property type="entry name" value="ATG5_UblA"/>
</dbReference>
<keyword evidence="4 6" id="KW-0832">Ubl conjugation</keyword>